<evidence type="ECO:0000259" key="3">
    <source>
        <dbReference type="Pfam" id="PF13559"/>
    </source>
</evidence>
<dbReference type="Proteomes" id="UP000467193">
    <property type="component" value="Chromosome"/>
</dbReference>
<dbReference type="Pfam" id="PF13559">
    <property type="entry name" value="DUF4129"/>
    <property type="match status" value="1"/>
</dbReference>
<accession>A0A7I7QLD8</accession>
<sequence length="320" mass="33284">MAETSTGRATASVAMAAGCLALVTLALRGHMPGGEPALVERTPDDPVAAVVVITLLAAAVAVVTVAVVVRVRRPAAGAARVAGRLDWMRVDRGGPARRTWLIAFGAVLLWVLVVAMLSRLTLDATPQGSEPDPPATSAPAAESPPPPSDADAADDPVVSEDWNLLGYFYAVTAAFLVVIVAGSVVGARRRPRAAAPVESVGPPATPLSDAESENLARAAEVGLAAVGDLTLDPRSSIIACWAAMEHELARVPGASPRDFDTASEVLARAVDLNALRPDSATELVDLFEEARFSPHVMTERHREAAVGVLQRVLDELGSRV</sequence>
<reference evidence="4 5" key="1">
    <citation type="journal article" date="2019" name="Emerg. Microbes Infect.">
        <title>Comprehensive subspecies identification of 175 nontuberculous mycobacteria species based on 7547 genomic profiles.</title>
        <authorList>
            <person name="Matsumoto Y."/>
            <person name="Kinjo T."/>
            <person name="Motooka D."/>
            <person name="Nabeya D."/>
            <person name="Jung N."/>
            <person name="Uechi K."/>
            <person name="Horii T."/>
            <person name="Iida T."/>
            <person name="Fujita J."/>
            <person name="Nakamura S."/>
        </authorList>
    </citation>
    <scope>NUCLEOTIDE SEQUENCE [LARGE SCALE GENOMIC DNA]</scope>
    <source>
        <strain evidence="4 5">JCM 17899</strain>
    </source>
</reference>
<evidence type="ECO:0000256" key="2">
    <source>
        <dbReference type="SAM" id="Phobius"/>
    </source>
</evidence>
<keyword evidence="2" id="KW-0472">Membrane</keyword>
<dbReference type="EMBL" id="AP022588">
    <property type="protein sequence ID" value="BBY26686.1"/>
    <property type="molecule type" value="Genomic_DNA"/>
</dbReference>
<dbReference type="InterPro" id="IPR025403">
    <property type="entry name" value="TgpA-like_C"/>
</dbReference>
<evidence type="ECO:0000313" key="4">
    <source>
        <dbReference type="EMBL" id="BBY26686.1"/>
    </source>
</evidence>
<feature type="compositionally biased region" description="Pro residues" evidence="1">
    <location>
        <begin position="131"/>
        <end position="148"/>
    </location>
</feature>
<dbReference type="KEGG" id="msei:MSEDJ_07820"/>
<feature type="region of interest" description="Disordered" evidence="1">
    <location>
        <begin position="125"/>
        <end position="155"/>
    </location>
</feature>
<feature type="transmembrane region" description="Helical" evidence="2">
    <location>
        <begin position="9"/>
        <end position="27"/>
    </location>
</feature>
<keyword evidence="5" id="KW-1185">Reference proteome</keyword>
<dbReference type="RefSeq" id="WP_163795687.1">
    <property type="nucleotide sequence ID" value="NZ_AP022588.1"/>
</dbReference>
<evidence type="ECO:0000256" key="1">
    <source>
        <dbReference type="SAM" id="MobiDB-lite"/>
    </source>
</evidence>
<feature type="transmembrane region" description="Helical" evidence="2">
    <location>
        <begin position="47"/>
        <end position="69"/>
    </location>
</feature>
<proteinExistence type="predicted"/>
<feature type="domain" description="Protein-glutamine gamma-glutamyltransferase-like C-terminal" evidence="3">
    <location>
        <begin position="240"/>
        <end position="306"/>
    </location>
</feature>
<name>A0A7I7QLD8_9MYCO</name>
<feature type="transmembrane region" description="Helical" evidence="2">
    <location>
        <begin position="99"/>
        <end position="117"/>
    </location>
</feature>
<feature type="transmembrane region" description="Helical" evidence="2">
    <location>
        <begin position="164"/>
        <end position="185"/>
    </location>
</feature>
<keyword evidence="2" id="KW-0812">Transmembrane</keyword>
<dbReference type="AlphaFoldDB" id="A0A7I7QLD8"/>
<organism evidence="4 5">
    <name type="scientific">Mycolicibacterium sediminis</name>
    <dbReference type="NCBI Taxonomy" id="1286180"/>
    <lineage>
        <taxon>Bacteria</taxon>
        <taxon>Bacillati</taxon>
        <taxon>Actinomycetota</taxon>
        <taxon>Actinomycetes</taxon>
        <taxon>Mycobacteriales</taxon>
        <taxon>Mycobacteriaceae</taxon>
        <taxon>Mycolicibacterium</taxon>
    </lineage>
</organism>
<evidence type="ECO:0000313" key="5">
    <source>
        <dbReference type="Proteomes" id="UP000467193"/>
    </source>
</evidence>
<keyword evidence="2" id="KW-1133">Transmembrane helix</keyword>
<gene>
    <name evidence="4" type="ORF">MSEDJ_07820</name>
</gene>
<protein>
    <recommendedName>
        <fullName evidence="3">Protein-glutamine gamma-glutamyltransferase-like C-terminal domain-containing protein</fullName>
    </recommendedName>
</protein>